<protein>
    <submittedName>
        <fullName evidence="1">Uncharacterized protein</fullName>
    </submittedName>
</protein>
<dbReference type="EMBL" id="CASHTH010000195">
    <property type="protein sequence ID" value="CAI7993768.1"/>
    <property type="molecule type" value="Genomic_DNA"/>
</dbReference>
<evidence type="ECO:0000313" key="2">
    <source>
        <dbReference type="Proteomes" id="UP001174909"/>
    </source>
</evidence>
<name>A0AA35QVQ8_GEOBA</name>
<organism evidence="1 2">
    <name type="scientific">Geodia barretti</name>
    <name type="common">Barrett's horny sponge</name>
    <dbReference type="NCBI Taxonomy" id="519541"/>
    <lineage>
        <taxon>Eukaryota</taxon>
        <taxon>Metazoa</taxon>
        <taxon>Porifera</taxon>
        <taxon>Demospongiae</taxon>
        <taxon>Heteroscleromorpha</taxon>
        <taxon>Tetractinellida</taxon>
        <taxon>Astrophorina</taxon>
        <taxon>Geodiidae</taxon>
        <taxon>Geodia</taxon>
    </lineage>
</organism>
<keyword evidence="2" id="KW-1185">Reference proteome</keyword>
<dbReference type="AlphaFoldDB" id="A0AA35QVQ8"/>
<sequence>MSRNLRHSSERLANILNSAPFPGQAEELKRFLSEYQSNGYSLSVLINYNIPRYNGRTLVHIAGNNGLCSCCIATYMQEKRTLATQFKLVSADLYHSR</sequence>
<accession>A0AA35QVQ8</accession>
<comment type="caution">
    <text evidence="1">The sequence shown here is derived from an EMBL/GenBank/DDBJ whole genome shotgun (WGS) entry which is preliminary data.</text>
</comment>
<gene>
    <name evidence="1" type="ORF">GBAR_LOCUS1319</name>
</gene>
<proteinExistence type="predicted"/>
<dbReference type="Proteomes" id="UP001174909">
    <property type="component" value="Unassembled WGS sequence"/>
</dbReference>
<reference evidence="1" key="1">
    <citation type="submission" date="2023-03" db="EMBL/GenBank/DDBJ databases">
        <authorList>
            <person name="Steffen K."/>
            <person name="Cardenas P."/>
        </authorList>
    </citation>
    <scope>NUCLEOTIDE SEQUENCE</scope>
</reference>
<evidence type="ECO:0000313" key="1">
    <source>
        <dbReference type="EMBL" id="CAI7993768.1"/>
    </source>
</evidence>